<feature type="region of interest" description="Disordered" evidence="8">
    <location>
        <begin position="166"/>
        <end position="230"/>
    </location>
</feature>
<evidence type="ECO:0000256" key="2">
    <source>
        <dbReference type="ARBA" id="ARBA00007911"/>
    </source>
</evidence>
<feature type="compositionally biased region" description="Basic and acidic residues" evidence="8">
    <location>
        <begin position="172"/>
        <end position="182"/>
    </location>
</feature>
<dbReference type="AlphaFoldDB" id="A0A7J0E0J0"/>
<feature type="compositionally biased region" description="Basic residues" evidence="8">
    <location>
        <begin position="211"/>
        <end position="223"/>
    </location>
</feature>
<dbReference type="GO" id="GO:0005634">
    <property type="term" value="C:nucleus"/>
    <property type="evidence" value="ECO:0007669"/>
    <property type="project" value="UniProtKB-SubCell"/>
</dbReference>
<keyword evidence="4 7" id="KW-0238">DNA-binding</keyword>
<comment type="function">
    <text evidence="7">Transcriptional regulator that specifically binds to GA-rich elements (GAGA-repeats) present in regulatory sequences of genes involved in developmental processes.</text>
</comment>
<comment type="subcellular location">
    <subcellularLocation>
        <location evidence="1 7">Nucleus</location>
    </subcellularLocation>
</comment>
<comment type="caution">
    <text evidence="9">The sequence shown here is derived from an EMBL/GenBank/DDBJ whole genome shotgun (WGS) entry which is preliminary data.</text>
</comment>
<dbReference type="GO" id="GO:0009723">
    <property type="term" value="P:response to ethylene"/>
    <property type="evidence" value="ECO:0007669"/>
    <property type="project" value="TreeGrafter"/>
</dbReference>
<evidence type="ECO:0000256" key="3">
    <source>
        <dbReference type="ARBA" id="ARBA00023015"/>
    </source>
</evidence>
<organism evidence="9 10">
    <name type="scientific">Actinidia rufa</name>
    <dbReference type="NCBI Taxonomy" id="165716"/>
    <lineage>
        <taxon>Eukaryota</taxon>
        <taxon>Viridiplantae</taxon>
        <taxon>Streptophyta</taxon>
        <taxon>Embryophyta</taxon>
        <taxon>Tracheophyta</taxon>
        <taxon>Spermatophyta</taxon>
        <taxon>Magnoliopsida</taxon>
        <taxon>eudicotyledons</taxon>
        <taxon>Gunneridae</taxon>
        <taxon>Pentapetalae</taxon>
        <taxon>asterids</taxon>
        <taxon>Ericales</taxon>
        <taxon>Actinidiaceae</taxon>
        <taxon>Actinidia</taxon>
    </lineage>
</organism>
<evidence type="ECO:0000256" key="8">
    <source>
        <dbReference type="SAM" id="MobiDB-lite"/>
    </source>
</evidence>
<dbReference type="Pfam" id="PF06217">
    <property type="entry name" value="GAGA_bind"/>
    <property type="match status" value="1"/>
</dbReference>
<protein>
    <recommendedName>
        <fullName evidence="7">GAGA-binding transcriptional activator</fullName>
    </recommendedName>
</protein>
<dbReference type="Proteomes" id="UP000585474">
    <property type="component" value="Unassembled WGS sequence"/>
</dbReference>
<dbReference type="PANTHER" id="PTHR31421:SF2">
    <property type="entry name" value="PROTEIN BASIC PENTACYSTEINE6"/>
    <property type="match status" value="1"/>
</dbReference>
<evidence type="ECO:0000313" key="9">
    <source>
        <dbReference type="EMBL" id="GFS46437.1"/>
    </source>
</evidence>
<dbReference type="GO" id="GO:0003700">
    <property type="term" value="F:DNA-binding transcription factor activity"/>
    <property type="evidence" value="ECO:0007669"/>
    <property type="project" value="UniProtKB-UniRule"/>
</dbReference>
<evidence type="ECO:0000256" key="4">
    <source>
        <dbReference type="ARBA" id="ARBA00023125"/>
    </source>
</evidence>
<gene>
    <name evidence="9" type="ORF">Acr_00g0102230</name>
</gene>
<evidence type="ECO:0000256" key="6">
    <source>
        <dbReference type="ARBA" id="ARBA00023242"/>
    </source>
</evidence>
<sequence length="494" mass="54417">MASVHCHFSIAFPSSVDFDSMNRHVKENSTLHSFGRLQEKRTNVGEGKIHHSQALKTDASNIYSILDLWSCRWMIAGIVKMDDTNHLRVSSPTTSLQWLLHQPSMKQIMAVMAERDAAIQERNLAFSEKKAALAAERDLAILQRDSAIAERNNALMARDTAINLNHQPHMGEVPHDSGDMHTGDGLSMSPVASEPAKPRQTKQTKEAKPRTPSKKPSKTSKKVKREEDLSKMILGKSCGGEVSKPDWKGQDLGLNQVSFDETMMPGPVCSCTGIRRPCYKWGNGGWQSSCCTTSMSMYPLPALPNKRHARVGGRKMSGSAFSKLLSRVAGEGYDLSIPVDLKDHWARHGTNRYITINDQIVSDGCGCDVGGCGMVKVGRSESGTQLSISSAPDSGDRSEIGAMDVEQESQLSEEGTGNPNSLKSLDIEANCERTIPGSELSSYISVQPFNPTLEIHEREREGNRETVPHWKLANSFGRIKILMMKLTSKDHETL</sequence>
<name>A0A7J0E0J0_9ERIC</name>
<evidence type="ECO:0000256" key="1">
    <source>
        <dbReference type="ARBA" id="ARBA00004123"/>
    </source>
</evidence>
<proteinExistence type="inferred from homology"/>
<dbReference type="OrthoDB" id="1883964at2759"/>
<keyword evidence="5 7" id="KW-0804">Transcription</keyword>
<dbReference type="SMART" id="SM01226">
    <property type="entry name" value="GAGA_bind"/>
    <property type="match status" value="1"/>
</dbReference>
<accession>A0A7J0E0J0</accession>
<evidence type="ECO:0000313" key="10">
    <source>
        <dbReference type="Proteomes" id="UP000585474"/>
    </source>
</evidence>
<dbReference type="PANTHER" id="PTHR31421">
    <property type="entry name" value="PROTEIN BASIC PENTACYSTEINE3"/>
    <property type="match status" value="1"/>
</dbReference>
<evidence type="ECO:0000256" key="7">
    <source>
        <dbReference type="RuleBase" id="RU367160"/>
    </source>
</evidence>
<evidence type="ECO:0000256" key="5">
    <source>
        <dbReference type="ARBA" id="ARBA00023163"/>
    </source>
</evidence>
<keyword evidence="6 7" id="KW-0539">Nucleus</keyword>
<comment type="similarity">
    <text evidence="2 7">Belongs to the BBR/BPC family.</text>
</comment>
<dbReference type="GO" id="GO:0043565">
    <property type="term" value="F:sequence-specific DNA binding"/>
    <property type="evidence" value="ECO:0007669"/>
    <property type="project" value="TreeGrafter"/>
</dbReference>
<keyword evidence="10" id="KW-1185">Reference proteome</keyword>
<dbReference type="EMBL" id="BJWL01000468">
    <property type="protein sequence ID" value="GFS46437.1"/>
    <property type="molecule type" value="Genomic_DNA"/>
</dbReference>
<dbReference type="InterPro" id="IPR010409">
    <property type="entry name" value="GAGA-bd_tscrpt_act"/>
</dbReference>
<reference evidence="10" key="1">
    <citation type="submission" date="2019-07" db="EMBL/GenBank/DDBJ databases">
        <title>De Novo Assembly of kiwifruit Actinidia rufa.</title>
        <authorList>
            <person name="Sugita-Konishi S."/>
            <person name="Sato K."/>
            <person name="Mori E."/>
            <person name="Abe Y."/>
            <person name="Kisaki G."/>
            <person name="Hamano K."/>
            <person name="Suezawa K."/>
            <person name="Otani M."/>
            <person name="Fukuda T."/>
            <person name="Manabe T."/>
            <person name="Gomi K."/>
            <person name="Tabuchi M."/>
            <person name="Akimitsu K."/>
            <person name="Kataoka I."/>
        </authorList>
    </citation>
    <scope>NUCLEOTIDE SEQUENCE [LARGE SCALE GENOMIC DNA]</scope>
    <source>
        <strain evidence="10">cv. Fuchu</strain>
    </source>
</reference>
<keyword evidence="3 7" id="KW-0805">Transcription regulation</keyword>